<protein>
    <submittedName>
        <fullName evidence="2">Uncharacterized protein</fullName>
    </submittedName>
</protein>
<dbReference type="AlphaFoldDB" id="A0A4S8YUC9"/>
<evidence type="ECO:0000313" key="3">
    <source>
        <dbReference type="Proteomes" id="UP000308802"/>
    </source>
</evidence>
<evidence type="ECO:0000313" key="2">
    <source>
        <dbReference type="EMBL" id="THW56156.1"/>
    </source>
</evidence>
<dbReference type="Proteomes" id="UP000308802">
    <property type="component" value="Unassembled WGS sequence"/>
</dbReference>
<dbReference type="EMBL" id="QZAO01000901">
    <property type="protein sequence ID" value="THW56156.1"/>
    <property type="molecule type" value="Genomic_DNA"/>
</dbReference>
<comment type="caution">
    <text evidence="2">The sequence shown here is derived from an EMBL/GenBank/DDBJ whole genome shotgun (WGS) entry which is preliminary data.</text>
</comment>
<sequence length="319" mass="36701">MSELYEILDTPTPEKTAFIMSFLSRIYEHFRLTGSVGTDIADMYEVLLRAAIPGFALRKPEEHPRYYRYSLEEEIHDRQNLEEIDTMDTKDFPTSILPLLEDLLSDIKKGEVNAERFKRLFQTGLAKYIVTYVSDEPKQLNWSREPTKCNGDYRGYFPGHGATKPKAGTCQDCQQMNVFLQSPTETVWRFPAAEARRNHLINKLSDKHECFTTIEKPRTPFSLVVTKHKKSMDEKHRKWKTRIAEVKGHLQSLEGRHRILDNVLQERYADIMAVRVRNLRCEAGQAVEGSNDRSEHTQAGPSQVAGQKRKAAVVDLTGD</sequence>
<reference evidence="2 3" key="1">
    <citation type="submission" date="2018-10" db="EMBL/GenBank/DDBJ databases">
        <title>Fifty Aureobasidium pullulans genomes reveal a recombining polyextremotolerant generalist.</title>
        <authorList>
            <person name="Gostincar C."/>
            <person name="Turk M."/>
            <person name="Zajc J."/>
            <person name="Gunde-Cimerman N."/>
        </authorList>
    </citation>
    <scope>NUCLEOTIDE SEQUENCE [LARGE SCALE GENOMIC DNA]</scope>
    <source>
        <strain evidence="2 3">EXF-10659</strain>
    </source>
</reference>
<feature type="region of interest" description="Disordered" evidence="1">
    <location>
        <begin position="286"/>
        <end position="319"/>
    </location>
</feature>
<proteinExistence type="predicted"/>
<evidence type="ECO:0000256" key="1">
    <source>
        <dbReference type="SAM" id="MobiDB-lite"/>
    </source>
</evidence>
<gene>
    <name evidence="2" type="ORF">D6D19_10643</name>
</gene>
<name>A0A4S8YUC9_AURPU</name>
<accession>A0A4S8YUC9</accession>
<organism evidence="2 3">
    <name type="scientific">Aureobasidium pullulans</name>
    <name type="common">Black yeast</name>
    <name type="synonym">Pullularia pullulans</name>
    <dbReference type="NCBI Taxonomy" id="5580"/>
    <lineage>
        <taxon>Eukaryota</taxon>
        <taxon>Fungi</taxon>
        <taxon>Dikarya</taxon>
        <taxon>Ascomycota</taxon>
        <taxon>Pezizomycotina</taxon>
        <taxon>Dothideomycetes</taxon>
        <taxon>Dothideomycetidae</taxon>
        <taxon>Dothideales</taxon>
        <taxon>Saccotheciaceae</taxon>
        <taxon>Aureobasidium</taxon>
    </lineage>
</organism>